<dbReference type="InterPro" id="IPR037424">
    <property type="entry name" value="NocR_PBP2"/>
</dbReference>
<evidence type="ECO:0000259" key="5">
    <source>
        <dbReference type="PROSITE" id="PS50931"/>
    </source>
</evidence>
<sequence length="296" mass="32765">MNIRQIEAFHAFMETGSVTHAGERLRISQPAVSKLLKGFAESCGFKLFVRSNGRLIPTLEARLVAAEVERLIAGTERIERVAAAVRNREWGQVTVAALPALATRYLPQALSPFLAEQPDLHLTLQSRASPRIAELVMGQQVDIGLSVLPFDHPDVTAEAVVRFDLVCFLPAQHPLAGKACIGVEDLRNEPFISLERDDCSLMTIDRAFQMRGVQKRNRIEVPMSETACSFVANGIGVSILPPFVGVDYPPDRLVRRPLLPKTSMDIWLLTSSRRPLSLVAQQLVDFIRAALAPFHQ</sequence>
<evidence type="ECO:0000256" key="2">
    <source>
        <dbReference type="ARBA" id="ARBA00023015"/>
    </source>
</evidence>
<comment type="caution">
    <text evidence="6">The sequence shown here is derived from an EMBL/GenBank/DDBJ whole genome shotgun (WGS) entry which is preliminary data.</text>
</comment>
<keyword evidence="3" id="KW-0238">DNA-binding</keyword>
<dbReference type="InterPro" id="IPR005119">
    <property type="entry name" value="LysR_subst-bd"/>
</dbReference>
<dbReference type="InterPro" id="IPR036390">
    <property type="entry name" value="WH_DNA-bd_sf"/>
</dbReference>
<evidence type="ECO:0000313" key="7">
    <source>
        <dbReference type="Proteomes" id="UP000599312"/>
    </source>
</evidence>
<evidence type="ECO:0000256" key="3">
    <source>
        <dbReference type="ARBA" id="ARBA00023125"/>
    </source>
</evidence>
<dbReference type="Pfam" id="PF03466">
    <property type="entry name" value="LysR_substrate"/>
    <property type="match status" value="1"/>
</dbReference>
<dbReference type="SUPFAM" id="SSF46785">
    <property type="entry name" value="Winged helix' DNA-binding domain"/>
    <property type="match status" value="1"/>
</dbReference>
<dbReference type="InterPro" id="IPR036388">
    <property type="entry name" value="WH-like_DNA-bd_sf"/>
</dbReference>
<dbReference type="GO" id="GO:0010628">
    <property type="term" value="P:positive regulation of gene expression"/>
    <property type="evidence" value="ECO:0007669"/>
    <property type="project" value="TreeGrafter"/>
</dbReference>
<evidence type="ECO:0000313" key="6">
    <source>
        <dbReference type="EMBL" id="MBF9234137.1"/>
    </source>
</evidence>
<dbReference type="Proteomes" id="UP000599312">
    <property type="component" value="Unassembled WGS sequence"/>
</dbReference>
<keyword evidence="2" id="KW-0805">Transcription regulation</keyword>
<dbReference type="EMBL" id="JADQDO010000005">
    <property type="protein sequence ID" value="MBF9234137.1"/>
    <property type="molecule type" value="Genomic_DNA"/>
</dbReference>
<dbReference type="AlphaFoldDB" id="A0A931BWJ4"/>
<feature type="domain" description="HTH lysR-type" evidence="5">
    <location>
        <begin position="1"/>
        <end position="58"/>
    </location>
</feature>
<accession>A0A931BWJ4</accession>
<dbReference type="GO" id="GO:0043565">
    <property type="term" value="F:sequence-specific DNA binding"/>
    <property type="evidence" value="ECO:0007669"/>
    <property type="project" value="TreeGrafter"/>
</dbReference>
<protein>
    <submittedName>
        <fullName evidence="6">LysR family transcriptional regulator</fullName>
    </submittedName>
</protein>
<name>A0A931BWJ4_9HYPH</name>
<dbReference type="SUPFAM" id="SSF53850">
    <property type="entry name" value="Periplasmic binding protein-like II"/>
    <property type="match status" value="1"/>
</dbReference>
<organism evidence="6 7">
    <name type="scientific">Microvirga alba</name>
    <dbReference type="NCBI Taxonomy" id="2791025"/>
    <lineage>
        <taxon>Bacteria</taxon>
        <taxon>Pseudomonadati</taxon>
        <taxon>Pseudomonadota</taxon>
        <taxon>Alphaproteobacteria</taxon>
        <taxon>Hyphomicrobiales</taxon>
        <taxon>Methylobacteriaceae</taxon>
        <taxon>Microvirga</taxon>
    </lineage>
</organism>
<evidence type="ECO:0000256" key="4">
    <source>
        <dbReference type="ARBA" id="ARBA00023163"/>
    </source>
</evidence>
<dbReference type="Pfam" id="PF00126">
    <property type="entry name" value="HTH_1"/>
    <property type="match status" value="1"/>
</dbReference>
<dbReference type="GO" id="GO:0003700">
    <property type="term" value="F:DNA-binding transcription factor activity"/>
    <property type="evidence" value="ECO:0007669"/>
    <property type="project" value="InterPro"/>
</dbReference>
<dbReference type="RefSeq" id="WP_196272130.1">
    <property type="nucleotide sequence ID" value="NZ_JADQDO010000005.1"/>
</dbReference>
<dbReference type="CDD" id="cd08415">
    <property type="entry name" value="PBP2_LysR_opines_like"/>
    <property type="match status" value="1"/>
</dbReference>
<keyword evidence="7" id="KW-1185">Reference proteome</keyword>
<reference evidence="6" key="1">
    <citation type="submission" date="2020-11" db="EMBL/GenBank/DDBJ databases">
        <authorList>
            <person name="Kim M.K."/>
        </authorList>
    </citation>
    <scope>NUCLEOTIDE SEQUENCE</scope>
    <source>
        <strain evidence="6">BT350</strain>
    </source>
</reference>
<dbReference type="PROSITE" id="PS50931">
    <property type="entry name" value="HTH_LYSR"/>
    <property type="match status" value="1"/>
</dbReference>
<dbReference type="PANTHER" id="PTHR30427">
    <property type="entry name" value="TRANSCRIPTIONAL ACTIVATOR PROTEIN LYSR"/>
    <property type="match status" value="1"/>
</dbReference>
<dbReference type="Gene3D" id="3.40.190.290">
    <property type="match status" value="1"/>
</dbReference>
<dbReference type="PANTHER" id="PTHR30427:SF1">
    <property type="entry name" value="TRANSCRIPTIONAL ACTIVATOR PROTEIN LYSR"/>
    <property type="match status" value="1"/>
</dbReference>
<keyword evidence="4" id="KW-0804">Transcription</keyword>
<proteinExistence type="inferred from homology"/>
<dbReference type="InterPro" id="IPR000847">
    <property type="entry name" value="LysR_HTH_N"/>
</dbReference>
<gene>
    <name evidence="6" type="ORF">I2H38_12175</name>
</gene>
<evidence type="ECO:0000256" key="1">
    <source>
        <dbReference type="ARBA" id="ARBA00009437"/>
    </source>
</evidence>
<dbReference type="Gene3D" id="1.10.10.10">
    <property type="entry name" value="Winged helix-like DNA-binding domain superfamily/Winged helix DNA-binding domain"/>
    <property type="match status" value="1"/>
</dbReference>
<comment type="similarity">
    <text evidence="1">Belongs to the LysR transcriptional regulatory family.</text>
</comment>